<dbReference type="FunFam" id="1.10.238.10:FF:000044">
    <property type="entry name" value="Protein S100"/>
    <property type="match status" value="1"/>
</dbReference>
<comment type="similarity">
    <text evidence="1 5">Belongs to the S-100 family.</text>
</comment>
<evidence type="ECO:0000313" key="7">
    <source>
        <dbReference type="Ensembl" id="ENSAPOP00000003988.1"/>
    </source>
</evidence>
<reference evidence="7" key="1">
    <citation type="submission" date="2025-08" db="UniProtKB">
        <authorList>
            <consortium name="Ensembl"/>
        </authorList>
    </citation>
    <scope>IDENTIFICATION</scope>
</reference>
<feature type="domain" description="EF-hand" evidence="6">
    <location>
        <begin position="49"/>
        <end position="84"/>
    </location>
</feature>
<dbReference type="PROSITE" id="PS00018">
    <property type="entry name" value="EF_HAND_1"/>
    <property type="match status" value="1"/>
</dbReference>
<dbReference type="PANTHER" id="PTHR11639">
    <property type="entry name" value="S100 CALCIUM-BINDING PROTEIN"/>
    <property type="match status" value="1"/>
</dbReference>
<dbReference type="SMART" id="SM01394">
    <property type="entry name" value="S_100"/>
    <property type="match status" value="1"/>
</dbReference>
<dbReference type="InterPro" id="IPR013787">
    <property type="entry name" value="S100_Ca-bd_sub"/>
</dbReference>
<dbReference type="SUPFAM" id="SSF47473">
    <property type="entry name" value="EF-hand"/>
    <property type="match status" value="1"/>
</dbReference>
<evidence type="ECO:0000256" key="3">
    <source>
        <dbReference type="ARBA" id="ARBA00022737"/>
    </source>
</evidence>
<name>A0A3Q1EJM3_9TELE</name>
<dbReference type="GO" id="GO:0046914">
    <property type="term" value="F:transition metal ion binding"/>
    <property type="evidence" value="ECO:0007669"/>
    <property type="project" value="InterPro"/>
</dbReference>
<accession>A0A3Q1EJM3</accession>
<evidence type="ECO:0000256" key="5">
    <source>
        <dbReference type="RuleBase" id="RU361184"/>
    </source>
</evidence>
<protein>
    <recommendedName>
        <fullName evidence="5">Protein S100</fullName>
    </recommendedName>
    <alternativeName>
        <fullName evidence="5">S100 calcium-binding protein</fullName>
    </alternativeName>
</protein>
<reference evidence="7" key="2">
    <citation type="submission" date="2025-09" db="UniProtKB">
        <authorList>
            <consortium name="Ensembl"/>
        </authorList>
    </citation>
    <scope>IDENTIFICATION</scope>
</reference>
<dbReference type="Proteomes" id="UP000257200">
    <property type="component" value="Unplaced"/>
</dbReference>
<dbReference type="Gene3D" id="1.10.238.10">
    <property type="entry name" value="EF-hand"/>
    <property type="match status" value="1"/>
</dbReference>
<dbReference type="PROSITE" id="PS00303">
    <property type="entry name" value="S100_CABP"/>
    <property type="match status" value="1"/>
</dbReference>
<dbReference type="GO" id="GO:0005737">
    <property type="term" value="C:cytoplasm"/>
    <property type="evidence" value="ECO:0007669"/>
    <property type="project" value="TreeGrafter"/>
</dbReference>
<evidence type="ECO:0000256" key="4">
    <source>
        <dbReference type="ARBA" id="ARBA00022837"/>
    </source>
</evidence>
<dbReference type="InterPro" id="IPR002048">
    <property type="entry name" value="EF_hand_dom"/>
</dbReference>
<dbReference type="GeneTree" id="ENSGT00390000000920"/>
<dbReference type="CDD" id="cd00213">
    <property type="entry name" value="S-100"/>
    <property type="match status" value="1"/>
</dbReference>
<evidence type="ECO:0000256" key="1">
    <source>
        <dbReference type="ARBA" id="ARBA00007323"/>
    </source>
</evidence>
<dbReference type="GO" id="GO:0048306">
    <property type="term" value="F:calcium-dependent protein binding"/>
    <property type="evidence" value="ECO:0007669"/>
    <property type="project" value="TreeGrafter"/>
</dbReference>
<evidence type="ECO:0000259" key="6">
    <source>
        <dbReference type="PROSITE" id="PS50222"/>
    </source>
</evidence>
<proteinExistence type="inferred from homology"/>
<dbReference type="Pfam" id="PF01023">
    <property type="entry name" value="S_100"/>
    <property type="match status" value="1"/>
</dbReference>
<dbReference type="PANTHER" id="PTHR11639:SF118">
    <property type="entry name" value="PROTEIN S100"/>
    <property type="match status" value="1"/>
</dbReference>
<organism evidence="7 8">
    <name type="scientific">Acanthochromis polyacanthus</name>
    <name type="common">spiny chromis</name>
    <dbReference type="NCBI Taxonomy" id="80966"/>
    <lineage>
        <taxon>Eukaryota</taxon>
        <taxon>Metazoa</taxon>
        <taxon>Chordata</taxon>
        <taxon>Craniata</taxon>
        <taxon>Vertebrata</taxon>
        <taxon>Euteleostomi</taxon>
        <taxon>Actinopterygii</taxon>
        <taxon>Neopterygii</taxon>
        <taxon>Teleostei</taxon>
        <taxon>Neoteleostei</taxon>
        <taxon>Acanthomorphata</taxon>
        <taxon>Ovalentaria</taxon>
        <taxon>Pomacentridae</taxon>
        <taxon>Acanthochromis</taxon>
    </lineage>
</organism>
<evidence type="ECO:0000256" key="2">
    <source>
        <dbReference type="ARBA" id="ARBA00022723"/>
    </source>
</evidence>
<keyword evidence="8" id="KW-1185">Reference proteome</keyword>
<dbReference type="Ensembl" id="ENSAPOT00000010813.1">
    <property type="protein sequence ID" value="ENSAPOP00000003988.1"/>
    <property type="gene ID" value="ENSAPOG00000005546.1"/>
</dbReference>
<keyword evidence="2 5" id="KW-0479">Metal-binding</keyword>
<keyword evidence="4 5" id="KW-0106">Calcium</keyword>
<dbReference type="FunCoup" id="A0A3Q1EJM3">
    <property type="interactions" value="577"/>
</dbReference>
<dbReference type="InParanoid" id="A0A3Q1EJM3"/>
<dbReference type="PROSITE" id="PS50222">
    <property type="entry name" value="EF_HAND_2"/>
    <property type="match status" value="1"/>
</dbReference>
<keyword evidence="3" id="KW-0677">Repeat</keyword>
<dbReference type="GO" id="GO:0005509">
    <property type="term" value="F:calcium ion binding"/>
    <property type="evidence" value="ECO:0007669"/>
    <property type="project" value="InterPro"/>
</dbReference>
<dbReference type="STRING" id="80966.ENSAPOP00000003988"/>
<sequence>MSDILTAMNLLIKVFEKYSGKEGDKTTLTKGELKELLQHEMAPLLGKAPDKAAVDKIFKDLDSNSDGLVDFTEYVTLICCLTTVCHEALCKK</sequence>
<dbReference type="InterPro" id="IPR001751">
    <property type="entry name" value="S100/CaBP7/8-like_CS"/>
</dbReference>
<dbReference type="InterPro" id="IPR011992">
    <property type="entry name" value="EF-hand-dom_pair"/>
</dbReference>
<dbReference type="InterPro" id="IPR034325">
    <property type="entry name" value="S-100_dom"/>
</dbReference>
<dbReference type="InterPro" id="IPR018247">
    <property type="entry name" value="EF_Hand_1_Ca_BS"/>
</dbReference>
<dbReference type="AlphaFoldDB" id="A0A3Q1EJM3"/>
<evidence type="ECO:0000313" key="8">
    <source>
        <dbReference type="Proteomes" id="UP000257200"/>
    </source>
</evidence>